<name>A0A6M3IJ26_9ZZZZ</name>
<sequence length="608" mass="69698">MEHKVAINGEWAVVSDEQMASWPVEAREQLLNAEYESRVNPLAHFLPHGIKWSDRERQYGHGVVVVPPSEYPKEMRNDGTAFVSDQTSDYAMLLAPRKTGKSTHGAIYIALRGLKCDPNWPIFAENHVKVPPKWDGKPKTAVIASFSWPNVGQLWKVYQEFLPRYELGRYAPNWGSFPGEKGNPKSISFGDGRPKQITTEVSGLTLIFLCYTQRRHVWENFKAHMLHADEQIPLDLLRAWQDGTRTMGDYTPACFTLSGFCLPDRPDTGGAGELKRGIWDGHRTRGKIVGRYHLDVASTPDCIMSAKKKKEAFDEYVNPKISRSRADERRGHACYYPGWEPGSGLLFDADVWQRKLHVINPLWDDDKVPEDWTKWRVVDYASSVGVNVCSWFAVGPEFAVLYRLIYERGLEIHDFAELIIRMSYNERVFIEHRKEEGTGNIYEYWEERQTHEVYYGGTLLDPRSASQSQQGQTLVDIFIRYGLLDMRGACGQRDEIQIPRLKDWLRLDYNKPHPSAVDYDGKPVMGCPRLFFFDGKTSDAVIEMETLRLPDSDRQSSGVMDKRDPSHFIDTAKYWASDNPSYMGDSARIERNVERDEANQAGNPYTGY</sequence>
<reference evidence="1" key="1">
    <citation type="submission" date="2020-03" db="EMBL/GenBank/DDBJ databases">
        <title>The deep terrestrial virosphere.</title>
        <authorList>
            <person name="Holmfeldt K."/>
            <person name="Nilsson E."/>
            <person name="Simone D."/>
            <person name="Lopez-Fernandez M."/>
            <person name="Wu X."/>
            <person name="de Brujin I."/>
            <person name="Lundin D."/>
            <person name="Andersson A."/>
            <person name="Bertilsson S."/>
            <person name="Dopson M."/>
        </authorList>
    </citation>
    <scope>NUCLEOTIDE SEQUENCE</scope>
    <source>
        <strain evidence="1">MM415B01850</strain>
    </source>
</reference>
<dbReference type="Gene3D" id="3.30.420.280">
    <property type="match status" value="1"/>
</dbReference>
<protein>
    <recommendedName>
        <fullName evidence="2">Terminase</fullName>
    </recommendedName>
</protein>
<organism evidence="1">
    <name type="scientific">viral metagenome</name>
    <dbReference type="NCBI Taxonomy" id="1070528"/>
    <lineage>
        <taxon>unclassified sequences</taxon>
        <taxon>metagenomes</taxon>
        <taxon>organismal metagenomes</taxon>
    </lineage>
</organism>
<evidence type="ECO:0000313" key="1">
    <source>
        <dbReference type="EMBL" id="QJA56432.1"/>
    </source>
</evidence>
<dbReference type="AlphaFoldDB" id="A0A6M3IJ26"/>
<accession>A0A6M3IJ26</accession>
<gene>
    <name evidence="1" type="ORF">MM415B01850_0009</name>
</gene>
<dbReference type="EMBL" id="MT141218">
    <property type="protein sequence ID" value="QJA56432.1"/>
    <property type="molecule type" value="Genomic_DNA"/>
</dbReference>
<evidence type="ECO:0008006" key="2">
    <source>
        <dbReference type="Google" id="ProtNLM"/>
    </source>
</evidence>
<proteinExistence type="predicted"/>